<organism evidence="2 3">
    <name type="scientific">Schizopora paradoxa</name>
    <dbReference type="NCBI Taxonomy" id="27342"/>
    <lineage>
        <taxon>Eukaryota</taxon>
        <taxon>Fungi</taxon>
        <taxon>Dikarya</taxon>
        <taxon>Basidiomycota</taxon>
        <taxon>Agaricomycotina</taxon>
        <taxon>Agaricomycetes</taxon>
        <taxon>Hymenochaetales</taxon>
        <taxon>Schizoporaceae</taxon>
        <taxon>Schizopora</taxon>
    </lineage>
</organism>
<feature type="compositionally biased region" description="Polar residues" evidence="1">
    <location>
        <begin position="13"/>
        <end position="22"/>
    </location>
</feature>
<sequence length="285" mass="30809">MVFRLPTPFDPMSSDSSRNAQSRPWRGTFSLHGISLFPPRDASGQQLLFATSAETEGDNRVELWPKHFNIYVTRQTCRLSDIQAYIRTNPQPLCMFMPDRHGGSQNEANFRTLARTMTENQMIAIAPWNDPERLPGAGILLFPTTSSTALLVGVIFLNSPFPDFLSDPLRQNASAIPTGLPASTPGPFSSSQMFPSSTSSPSSYTSAGPPITPPSRVPGYHVNELLKAMGGIGGGSGSGTGSVSRPMSPFGFNGDRAAAARYRASQSMNWPIIEDNNAGPQANWQ</sequence>
<dbReference type="AlphaFoldDB" id="A0A0H2SA23"/>
<proteinExistence type="predicted"/>
<evidence type="ECO:0000313" key="2">
    <source>
        <dbReference type="EMBL" id="KLO13721.1"/>
    </source>
</evidence>
<evidence type="ECO:0000313" key="3">
    <source>
        <dbReference type="Proteomes" id="UP000053477"/>
    </source>
</evidence>
<dbReference type="EMBL" id="KQ085955">
    <property type="protein sequence ID" value="KLO13721.1"/>
    <property type="molecule type" value="Genomic_DNA"/>
</dbReference>
<feature type="compositionally biased region" description="Low complexity" evidence="1">
    <location>
        <begin position="185"/>
        <end position="209"/>
    </location>
</feature>
<reference evidence="2 3" key="1">
    <citation type="submission" date="2015-04" db="EMBL/GenBank/DDBJ databases">
        <title>Complete genome sequence of Schizopora paradoxa KUC8140, a cosmopolitan wood degrader in East Asia.</title>
        <authorList>
            <consortium name="DOE Joint Genome Institute"/>
            <person name="Min B."/>
            <person name="Park H."/>
            <person name="Jang Y."/>
            <person name="Kim J.-J."/>
            <person name="Kim K.H."/>
            <person name="Pangilinan J."/>
            <person name="Lipzen A."/>
            <person name="Riley R."/>
            <person name="Grigoriev I.V."/>
            <person name="Spatafora J.W."/>
            <person name="Choi I.-G."/>
        </authorList>
    </citation>
    <scope>NUCLEOTIDE SEQUENCE [LARGE SCALE GENOMIC DNA]</scope>
    <source>
        <strain evidence="2 3">KUC8140</strain>
    </source>
</reference>
<gene>
    <name evidence="2" type="ORF">SCHPADRAFT_349891</name>
</gene>
<feature type="region of interest" description="Disordered" evidence="1">
    <location>
        <begin position="176"/>
        <end position="219"/>
    </location>
</feature>
<name>A0A0H2SA23_9AGAM</name>
<feature type="region of interest" description="Disordered" evidence="1">
    <location>
        <begin position="1"/>
        <end position="24"/>
    </location>
</feature>
<evidence type="ECO:0000256" key="1">
    <source>
        <dbReference type="SAM" id="MobiDB-lite"/>
    </source>
</evidence>
<protein>
    <submittedName>
        <fullName evidence="2">Uncharacterized protein</fullName>
    </submittedName>
</protein>
<dbReference type="OrthoDB" id="3244905at2759"/>
<accession>A0A0H2SA23</accession>
<keyword evidence="3" id="KW-1185">Reference proteome</keyword>
<dbReference type="InParanoid" id="A0A0H2SA23"/>
<dbReference type="Proteomes" id="UP000053477">
    <property type="component" value="Unassembled WGS sequence"/>
</dbReference>